<proteinExistence type="predicted"/>
<sequence>MAHLTYSRSAMSDLGGHQHKDRKLMQSDTTTKGRYSDSQSGAQDSAPGSKHRNESRSDGQSLTGEATNEDDEGDSETAQDGEQDDDEDEPAAPAPFRGLGKGKGRGKRPAIRVEPVEDQSQEEDDEVVSLGTGPSSSKHPVSQLIMNNKKRTFSNLSSTSVLFGDDSTDQEFPRRKMARKLSNAVTKPLLTYKANEEDLHENAIESDDEDYSALNLIPDDDSDVELMEQQEESFILQEEQQATTLLNEFRDARRLSLESCISDNIFDVTAPLDDAYISGLQDYGFAQFFEPEALPASPDPAVKRKYSDSSTKRVRFDDEVQVSDSSSSESSELDSSVFPDLFLEQDKLPPILHQLLEIDNDEDDGDFASPQSDASFWDYGQDESRITPAEQSDETDNDSAGSSGYDSDMGDTTDEEDFGTDAAPRTPVQDRSVLRQPASAPGSRAATPKPFQRSSRPTGRQIPPPRGIFIHDDSTKAIAVTNRATKTVTFYRPRPAIIPWIPLNGYQSGTSSTANNSPRNSIAQLNASDSENSNEVLNNALNTDIMLTGIFGSAPSNNDFYFGNESIGPPEAFYPFVSIGSNGNMNLMDDDEYDDSEDFEDDLNIADFMDFGSDGDDTDLEPDFEDTDVPATPATSQVALHGSTPAQPTPMTETPVNRKRTTSDAMLQHFDRGVVTAFRNNQNRYRDVASLPQDPAARASVSRPVRSGKSAEALITPLRKRSKSNRMTRTPMHTGSAAGNQSSPLSGVTKATSRLQNSMMGTPRRPPPRMGTFS</sequence>
<feature type="compositionally biased region" description="Acidic residues" evidence="1">
    <location>
        <begin position="614"/>
        <end position="628"/>
    </location>
</feature>
<dbReference type="EMBL" id="CP069024">
    <property type="protein sequence ID" value="QRC92848.1"/>
    <property type="molecule type" value="Genomic_DNA"/>
</dbReference>
<feature type="compositionally biased region" description="Polar residues" evidence="1">
    <location>
        <begin position="26"/>
        <end position="43"/>
    </location>
</feature>
<dbReference type="OrthoDB" id="5399183at2759"/>
<reference evidence="3" key="1">
    <citation type="journal article" date="2021" name="BMC Genomics">
        <title>Chromosome-level genome assembly and manually-curated proteome of model necrotroph Parastagonospora nodorum Sn15 reveals a genome-wide trove of candidate effector homologs, and redundancy of virulence-related functions within an accessory chromosome.</title>
        <authorList>
            <person name="Bertazzoni S."/>
            <person name="Jones D.A.B."/>
            <person name="Phan H.T."/>
            <person name="Tan K.-C."/>
            <person name="Hane J.K."/>
        </authorList>
    </citation>
    <scope>NUCLEOTIDE SEQUENCE [LARGE SCALE GENOMIC DNA]</scope>
    <source>
        <strain evidence="3">SN15 / ATCC MYA-4574 / FGSC 10173)</strain>
    </source>
</reference>
<feature type="region of interest" description="Disordered" evidence="1">
    <location>
        <begin position="614"/>
        <end position="658"/>
    </location>
</feature>
<name>A0A7U2HW32_PHANO</name>
<feature type="region of interest" description="Disordered" evidence="1">
    <location>
        <begin position="386"/>
        <end position="469"/>
    </location>
</feature>
<evidence type="ECO:0000313" key="2">
    <source>
        <dbReference type="EMBL" id="QRC92848.1"/>
    </source>
</evidence>
<feature type="region of interest" description="Disordered" evidence="1">
    <location>
        <begin position="693"/>
        <end position="774"/>
    </location>
</feature>
<gene>
    <name evidence="2" type="ORF">JI435_080980</name>
</gene>
<feature type="compositionally biased region" description="Polar residues" evidence="1">
    <location>
        <begin position="1"/>
        <end position="10"/>
    </location>
</feature>
<dbReference type="KEGG" id="pno:SNOG_08098"/>
<feature type="region of interest" description="Disordered" evidence="1">
    <location>
        <begin position="1"/>
        <end position="142"/>
    </location>
</feature>
<dbReference type="RefSeq" id="XP_001798424.1">
    <property type="nucleotide sequence ID" value="XM_001798372.1"/>
</dbReference>
<organism evidence="2 3">
    <name type="scientific">Phaeosphaeria nodorum (strain SN15 / ATCC MYA-4574 / FGSC 10173)</name>
    <name type="common">Glume blotch fungus</name>
    <name type="synonym">Parastagonospora nodorum</name>
    <dbReference type="NCBI Taxonomy" id="321614"/>
    <lineage>
        <taxon>Eukaryota</taxon>
        <taxon>Fungi</taxon>
        <taxon>Dikarya</taxon>
        <taxon>Ascomycota</taxon>
        <taxon>Pezizomycotina</taxon>
        <taxon>Dothideomycetes</taxon>
        <taxon>Pleosporomycetidae</taxon>
        <taxon>Pleosporales</taxon>
        <taxon>Pleosporineae</taxon>
        <taxon>Phaeosphaeriaceae</taxon>
        <taxon>Parastagonospora</taxon>
    </lineage>
</organism>
<protein>
    <submittedName>
        <fullName evidence="2">Uncharacterized protein</fullName>
    </submittedName>
</protein>
<accession>A0A7U2HW32</accession>
<feature type="compositionally biased region" description="Pro residues" evidence="1">
    <location>
        <begin position="764"/>
        <end position="774"/>
    </location>
</feature>
<feature type="compositionally biased region" description="Basic residues" evidence="1">
    <location>
        <begin position="100"/>
        <end position="110"/>
    </location>
</feature>
<keyword evidence="3" id="KW-1185">Reference proteome</keyword>
<evidence type="ECO:0000256" key="1">
    <source>
        <dbReference type="SAM" id="MobiDB-lite"/>
    </source>
</evidence>
<evidence type="ECO:0000313" key="3">
    <source>
        <dbReference type="Proteomes" id="UP000663193"/>
    </source>
</evidence>
<feature type="compositionally biased region" description="Acidic residues" evidence="1">
    <location>
        <begin position="408"/>
        <end position="419"/>
    </location>
</feature>
<feature type="compositionally biased region" description="Polar residues" evidence="1">
    <location>
        <begin position="727"/>
        <end position="758"/>
    </location>
</feature>
<dbReference type="AlphaFoldDB" id="A0A7U2HW32"/>
<feature type="compositionally biased region" description="Acidic residues" evidence="1">
    <location>
        <begin position="116"/>
        <end position="127"/>
    </location>
</feature>
<dbReference type="VEuPathDB" id="FungiDB:JI435_080980"/>
<dbReference type="Proteomes" id="UP000663193">
    <property type="component" value="Chromosome 2"/>
</dbReference>
<feature type="compositionally biased region" description="Polar residues" evidence="1">
    <location>
        <begin position="633"/>
        <end position="655"/>
    </location>
</feature>
<feature type="compositionally biased region" description="Polar residues" evidence="1">
    <location>
        <begin position="132"/>
        <end position="142"/>
    </location>
</feature>
<feature type="compositionally biased region" description="Acidic residues" evidence="1">
    <location>
        <begin position="67"/>
        <end position="90"/>
    </location>
</feature>